<accession>A0A2T9JTY3</accession>
<evidence type="ECO:0000313" key="2">
    <source>
        <dbReference type="Proteomes" id="UP000245073"/>
    </source>
</evidence>
<dbReference type="RefSeq" id="WP_109101652.1">
    <property type="nucleotide sequence ID" value="NZ_QDKQ01000053.1"/>
</dbReference>
<dbReference type="AlphaFoldDB" id="A0A2T9JTY3"/>
<dbReference type="Proteomes" id="UP000245073">
    <property type="component" value="Unassembled WGS sequence"/>
</dbReference>
<sequence>MSDLDNFLRAAQAAGLAPRLAQMAAEVGQAIADYPANADPRYLRRLTDQQRRLAHPDLDLVAAVTADLCRENPAARARIAPLAGQLAERYRVLARLAEPKT</sequence>
<reference evidence="1 2" key="1">
    <citation type="submission" date="2018-04" db="EMBL/GenBank/DDBJ databases">
        <title>The genome sequence of Caulobacter sp. 744.</title>
        <authorList>
            <person name="Gao J."/>
            <person name="Sun J."/>
        </authorList>
    </citation>
    <scope>NUCLEOTIDE SEQUENCE [LARGE SCALE GENOMIC DNA]</scope>
    <source>
        <strain evidence="1 2">774</strain>
    </source>
</reference>
<dbReference type="OrthoDB" id="7189159at2"/>
<comment type="caution">
    <text evidence="1">The sequence shown here is derived from an EMBL/GenBank/DDBJ whole genome shotgun (WGS) entry which is preliminary data.</text>
</comment>
<dbReference type="EMBL" id="QDKQ01000053">
    <property type="protein sequence ID" value="PVM87185.1"/>
    <property type="molecule type" value="Genomic_DNA"/>
</dbReference>
<gene>
    <name evidence="1" type="ORF">DDF67_14875</name>
</gene>
<proteinExistence type="predicted"/>
<evidence type="ECO:0000313" key="1">
    <source>
        <dbReference type="EMBL" id="PVM87185.1"/>
    </source>
</evidence>
<protein>
    <submittedName>
        <fullName evidence="1">Uncharacterized protein</fullName>
    </submittedName>
</protein>
<organism evidence="1 2">
    <name type="scientific">Caulobacter endophyticus</name>
    <dbReference type="NCBI Taxonomy" id="2172652"/>
    <lineage>
        <taxon>Bacteria</taxon>
        <taxon>Pseudomonadati</taxon>
        <taxon>Pseudomonadota</taxon>
        <taxon>Alphaproteobacteria</taxon>
        <taxon>Caulobacterales</taxon>
        <taxon>Caulobacteraceae</taxon>
        <taxon>Caulobacter</taxon>
    </lineage>
</organism>
<keyword evidence="2" id="KW-1185">Reference proteome</keyword>
<name>A0A2T9JTY3_9CAUL</name>